<sequence>MLASHNRQSIKSLIIFGSGLAYVLSIVMMEVLVGFALGDISDSLIMQALVGIGILGTFLSACLIPLALHYWLAPGTQFIVGILFWLIDVVVLAINATTSYQLIKQLELSSFFTMWQLAIPFIGPAITIIGWGLVYLADDGQKDRQSDRLLETSKRALMREAEYARVSAEHEFAMKQIAQVKQSLMMALQASDIAKVAEQGAYNSALTITRQIVGLPIDTTIPPSRSAELPPVPPALQPVVPPMPPPRSTELPPLPVSSVPNQQPMQNEDDHWTLLFEQQANHPNP</sequence>
<protein>
    <submittedName>
        <fullName evidence="3">Uncharacterized protein</fullName>
    </submittedName>
</protein>
<organism evidence="3 4">
    <name type="scientific">Herpetosiphon aurantiacus (strain ATCC 23779 / DSM 785 / 114-95)</name>
    <dbReference type="NCBI Taxonomy" id="316274"/>
    <lineage>
        <taxon>Bacteria</taxon>
        <taxon>Bacillati</taxon>
        <taxon>Chloroflexota</taxon>
        <taxon>Chloroflexia</taxon>
        <taxon>Herpetosiphonales</taxon>
        <taxon>Herpetosiphonaceae</taxon>
        <taxon>Herpetosiphon</taxon>
    </lineage>
</organism>
<evidence type="ECO:0000313" key="4">
    <source>
        <dbReference type="Proteomes" id="UP000000787"/>
    </source>
</evidence>
<reference evidence="3 4" key="1">
    <citation type="journal article" date="2011" name="Stand. Genomic Sci.">
        <title>Complete genome sequence of the filamentous gliding predatory bacterium Herpetosiphon aurantiacus type strain (114-95(T)).</title>
        <authorList>
            <person name="Kiss H."/>
            <person name="Nett M."/>
            <person name="Domin N."/>
            <person name="Martin K."/>
            <person name="Maresca J.A."/>
            <person name="Copeland A."/>
            <person name="Lapidus A."/>
            <person name="Lucas S."/>
            <person name="Berry K.W."/>
            <person name="Glavina Del Rio T."/>
            <person name="Dalin E."/>
            <person name="Tice H."/>
            <person name="Pitluck S."/>
            <person name="Richardson P."/>
            <person name="Bruce D."/>
            <person name="Goodwin L."/>
            <person name="Han C."/>
            <person name="Detter J.C."/>
            <person name="Schmutz J."/>
            <person name="Brettin T."/>
            <person name="Land M."/>
            <person name="Hauser L."/>
            <person name="Kyrpides N.C."/>
            <person name="Ivanova N."/>
            <person name="Goker M."/>
            <person name="Woyke T."/>
            <person name="Klenk H.P."/>
            <person name="Bryant D.A."/>
        </authorList>
    </citation>
    <scope>NUCLEOTIDE SEQUENCE [LARGE SCALE GENOMIC DNA]</scope>
    <source>
        <strain evidence="4">ATCC 23779 / DSM 785 / 114-95</strain>
    </source>
</reference>
<evidence type="ECO:0000256" key="2">
    <source>
        <dbReference type="SAM" id="Phobius"/>
    </source>
</evidence>
<dbReference type="HOGENOM" id="CLU_975815_0_0_0"/>
<dbReference type="KEGG" id="hau:Haur_1355"/>
<dbReference type="BioCyc" id="HAUR316274:GHYA-1376-MONOMER"/>
<dbReference type="STRING" id="316274.Haur_1355"/>
<evidence type="ECO:0000256" key="1">
    <source>
        <dbReference type="SAM" id="MobiDB-lite"/>
    </source>
</evidence>
<dbReference type="AlphaFoldDB" id="A9B2F5"/>
<keyword evidence="2" id="KW-0472">Membrane</keyword>
<feature type="transmembrane region" description="Helical" evidence="2">
    <location>
        <begin position="78"/>
        <end position="97"/>
    </location>
</feature>
<feature type="compositionally biased region" description="Polar residues" evidence="1">
    <location>
        <begin position="276"/>
        <end position="285"/>
    </location>
</feature>
<keyword evidence="2" id="KW-1133">Transmembrane helix</keyword>
<keyword evidence="4" id="KW-1185">Reference proteome</keyword>
<feature type="compositionally biased region" description="Pro residues" evidence="1">
    <location>
        <begin position="230"/>
        <end position="255"/>
    </location>
</feature>
<proteinExistence type="predicted"/>
<dbReference type="InParanoid" id="A9B2F5"/>
<accession>A9B2F5</accession>
<dbReference type="EMBL" id="CP000875">
    <property type="protein sequence ID" value="ABX04000.1"/>
    <property type="molecule type" value="Genomic_DNA"/>
</dbReference>
<feature type="transmembrane region" description="Helical" evidence="2">
    <location>
        <begin position="12"/>
        <end position="38"/>
    </location>
</feature>
<name>A9B2F5_HERA2</name>
<feature type="transmembrane region" description="Helical" evidence="2">
    <location>
        <begin position="44"/>
        <end position="66"/>
    </location>
</feature>
<feature type="region of interest" description="Disordered" evidence="1">
    <location>
        <begin position="224"/>
        <end position="285"/>
    </location>
</feature>
<feature type="transmembrane region" description="Helical" evidence="2">
    <location>
        <begin position="117"/>
        <end position="137"/>
    </location>
</feature>
<evidence type="ECO:0000313" key="3">
    <source>
        <dbReference type="EMBL" id="ABX04000.1"/>
    </source>
</evidence>
<keyword evidence="2" id="KW-0812">Transmembrane</keyword>
<dbReference type="Proteomes" id="UP000000787">
    <property type="component" value="Chromosome"/>
</dbReference>
<gene>
    <name evidence="3" type="ordered locus">Haur_1355</name>
</gene>